<dbReference type="STRING" id="667676.SAMN05192539_10509"/>
<proteinExistence type="inferred from homology"/>
<gene>
    <name evidence="3" type="ORF">SAMN05192539_10509</name>
</gene>
<sequence length="357" mass="38645">MRWNRTFTMVSCHAEGEVGNVVTGGLIDVPGATMFDKMMYLEEHGDELRKICLFEPRGAVNHNVNFILPATDPRAQMGYVIGESTEYVAMSGSNTMCVATVLLETGILKMEEPVTELVLEAPAGLIHARCECSNGKVTRVEFTNQPAFVAHLDANVEVTGVGTIKIDVAYGGMTYALVDAQSLGFEITPDEARDLCELGQKIKAAAVDQLPFSHPQNPLIKGVTNTQFMGPLKRENGWLFSRNTVIVSPGRCDRSPCGTGTSSRLAVLHARGLIDVGETFIHESITGSRFESRVASTTTVGDYAAVVPVVAGQAWITAISQIGVDPTDRFQTGFTVADTWLETVDDKLIKSRKQGCI</sequence>
<dbReference type="InterPro" id="IPR008794">
    <property type="entry name" value="Pro_racemase_fam"/>
</dbReference>
<name>A0A1H7EAK6_9BURK</name>
<dbReference type="PANTHER" id="PTHR33442">
    <property type="entry name" value="TRANS-3-HYDROXY-L-PROLINE DEHYDRATASE"/>
    <property type="match status" value="1"/>
</dbReference>
<feature type="active site" description="Proton donor" evidence="2">
    <location>
        <position position="257"/>
    </location>
</feature>
<evidence type="ECO:0000256" key="2">
    <source>
        <dbReference type="PIRSR" id="PIRSR029792-1"/>
    </source>
</evidence>
<organism evidence="3 4">
    <name type="scientific">Paraburkholderia diazotrophica</name>
    <dbReference type="NCBI Taxonomy" id="667676"/>
    <lineage>
        <taxon>Bacteria</taxon>
        <taxon>Pseudomonadati</taxon>
        <taxon>Pseudomonadota</taxon>
        <taxon>Betaproteobacteria</taxon>
        <taxon>Burkholderiales</taxon>
        <taxon>Burkholderiaceae</taxon>
        <taxon>Paraburkholderia</taxon>
    </lineage>
</organism>
<dbReference type="FunFam" id="3.10.310.10:FF:000005">
    <property type="entry name" value="Proline racemase"/>
    <property type="match status" value="1"/>
</dbReference>
<dbReference type="AlphaFoldDB" id="A0A1H7EAK6"/>
<feature type="active site" description="Proton acceptor" evidence="2">
    <location>
        <position position="91"/>
    </location>
</feature>
<keyword evidence="4" id="KW-1185">Reference proteome</keyword>
<dbReference type="EMBL" id="FNYE01000050">
    <property type="protein sequence ID" value="SEK11003.1"/>
    <property type="molecule type" value="Genomic_DNA"/>
</dbReference>
<reference evidence="4" key="1">
    <citation type="submission" date="2016-10" db="EMBL/GenBank/DDBJ databases">
        <authorList>
            <person name="Varghese N."/>
            <person name="Submissions S."/>
        </authorList>
    </citation>
    <scope>NUCLEOTIDE SEQUENCE [LARGE SCALE GENOMIC DNA]</scope>
    <source>
        <strain evidence="4">LMG 26031</strain>
    </source>
</reference>
<dbReference type="Proteomes" id="UP000198866">
    <property type="component" value="Unassembled WGS sequence"/>
</dbReference>
<protein>
    <submittedName>
        <fullName evidence="3">Proline racemase</fullName>
    </submittedName>
</protein>
<accession>A0A1H7EAK6</accession>
<dbReference type="SUPFAM" id="SSF54506">
    <property type="entry name" value="Diaminopimelate epimerase-like"/>
    <property type="match status" value="1"/>
</dbReference>
<dbReference type="GO" id="GO:0047580">
    <property type="term" value="F:4-hydroxyproline epimerase activity"/>
    <property type="evidence" value="ECO:0007669"/>
    <property type="project" value="TreeGrafter"/>
</dbReference>
<dbReference type="SFLD" id="SFLDS00028">
    <property type="entry name" value="Proline_Racemase"/>
    <property type="match status" value="1"/>
</dbReference>
<dbReference type="OrthoDB" id="181267at2"/>
<dbReference type="PIRSF" id="PIRSF029792">
    <property type="entry name" value="Pro_racemase"/>
    <property type="match status" value="1"/>
</dbReference>
<comment type="similarity">
    <text evidence="1">Belongs to the proline racemase family.</text>
</comment>
<dbReference type="Pfam" id="PF05544">
    <property type="entry name" value="Pro_racemase"/>
    <property type="match status" value="1"/>
</dbReference>
<evidence type="ECO:0000256" key="1">
    <source>
        <dbReference type="ARBA" id="ARBA00007529"/>
    </source>
</evidence>
<dbReference type="PANTHER" id="PTHR33442:SF5">
    <property type="entry name" value="BIFUNCTIONAL TRANS-3-HYDROXY-L-PROLINE DEHYDRATASE_2-EPIMERASE"/>
    <property type="match status" value="1"/>
</dbReference>
<evidence type="ECO:0000313" key="3">
    <source>
        <dbReference type="EMBL" id="SEK11003.1"/>
    </source>
</evidence>
<dbReference type="RefSeq" id="WP_090873500.1">
    <property type="nucleotide sequence ID" value="NZ_FNYE01000050.1"/>
</dbReference>
<dbReference type="Gene3D" id="3.10.310.10">
    <property type="entry name" value="Diaminopimelate Epimerase, Chain A, domain 1"/>
    <property type="match status" value="2"/>
</dbReference>
<evidence type="ECO:0000313" key="4">
    <source>
        <dbReference type="Proteomes" id="UP000198866"/>
    </source>
</evidence>